<evidence type="ECO:0000313" key="3">
    <source>
        <dbReference type="Proteomes" id="UP001605036"/>
    </source>
</evidence>
<evidence type="ECO:0000256" key="1">
    <source>
        <dbReference type="SAM" id="MobiDB-lite"/>
    </source>
</evidence>
<feature type="compositionally biased region" description="Polar residues" evidence="1">
    <location>
        <begin position="72"/>
        <end position="81"/>
    </location>
</feature>
<name>A0ABD1XFA5_9MARC</name>
<feature type="region of interest" description="Disordered" evidence="1">
    <location>
        <begin position="1"/>
        <end position="26"/>
    </location>
</feature>
<dbReference type="Proteomes" id="UP001605036">
    <property type="component" value="Unassembled WGS sequence"/>
</dbReference>
<feature type="compositionally biased region" description="Basic and acidic residues" evidence="1">
    <location>
        <begin position="1"/>
        <end position="10"/>
    </location>
</feature>
<protein>
    <submittedName>
        <fullName evidence="2">Uncharacterized protein</fullName>
    </submittedName>
</protein>
<reference evidence="2 3" key="1">
    <citation type="submission" date="2024-09" db="EMBL/GenBank/DDBJ databases">
        <title>Chromosome-scale assembly of Riccia fluitans.</title>
        <authorList>
            <person name="Paukszto L."/>
            <person name="Sawicki J."/>
            <person name="Karawczyk K."/>
            <person name="Piernik-Szablinska J."/>
            <person name="Szczecinska M."/>
            <person name="Mazdziarz M."/>
        </authorList>
    </citation>
    <scope>NUCLEOTIDE SEQUENCE [LARGE SCALE GENOMIC DNA]</scope>
    <source>
        <strain evidence="2">Rf_01</strain>
        <tissue evidence="2">Aerial parts of the thallus</tissue>
    </source>
</reference>
<sequence length="123" mass="13940">MCSSQLERRYLSSGTGGEDDSGREPAGDKIIKKLFDELLHVFTSLKFRFSIAGFPLFWSGYGYGNNTKRRPYTNSEATKIKTVTKQHGNRRNRRGRQPGDPNVRKEGSETLSETKGNHEKITN</sequence>
<keyword evidence="3" id="KW-1185">Reference proteome</keyword>
<gene>
    <name evidence="2" type="ORF">R1flu_026195</name>
</gene>
<proteinExistence type="predicted"/>
<evidence type="ECO:0000313" key="2">
    <source>
        <dbReference type="EMBL" id="KAL2607622.1"/>
    </source>
</evidence>
<feature type="region of interest" description="Disordered" evidence="1">
    <location>
        <begin position="68"/>
        <end position="123"/>
    </location>
</feature>
<dbReference type="EMBL" id="JBHFFA010000008">
    <property type="protein sequence ID" value="KAL2607622.1"/>
    <property type="molecule type" value="Genomic_DNA"/>
</dbReference>
<comment type="caution">
    <text evidence="2">The sequence shown here is derived from an EMBL/GenBank/DDBJ whole genome shotgun (WGS) entry which is preliminary data.</text>
</comment>
<organism evidence="2 3">
    <name type="scientific">Riccia fluitans</name>
    <dbReference type="NCBI Taxonomy" id="41844"/>
    <lineage>
        <taxon>Eukaryota</taxon>
        <taxon>Viridiplantae</taxon>
        <taxon>Streptophyta</taxon>
        <taxon>Embryophyta</taxon>
        <taxon>Marchantiophyta</taxon>
        <taxon>Marchantiopsida</taxon>
        <taxon>Marchantiidae</taxon>
        <taxon>Marchantiales</taxon>
        <taxon>Ricciaceae</taxon>
        <taxon>Riccia</taxon>
    </lineage>
</organism>
<accession>A0ABD1XFA5</accession>
<dbReference type="AlphaFoldDB" id="A0ABD1XFA5"/>
<feature type="compositionally biased region" description="Basic residues" evidence="1">
    <location>
        <begin position="82"/>
        <end position="96"/>
    </location>
</feature>